<evidence type="ECO:0000256" key="9">
    <source>
        <dbReference type="ARBA" id="ARBA00022833"/>
    </source>
</evidence>
<organism evidence="14 15">
    <name type="scientific">Williamsia marianensis</name>
    <dbReference type="NCBI Taxonomy" id="85044"/>
    <lineage>
        <taxon>Bacteria</taxon>
        <taxon>Bacillati</taxon>
        <taxon>Actinomycetota</taxon>
        <taxon>Actinomycetes</taxon>
        <taxon>Mycobacteriales</taxon>
        <taxon>Nocardiaceae</taxon>
        <taxon>Williamsia</taxon>
    </lineage>
</organism>
<dbReference type="Proteomes" id="UP000225108">
    <property type="component" value="Unassembled WGS sequence"/>
</dbReference>
<evidence type="ECO:0000256" key="12">
    <source>
        <dbReference type="ARBA" id="ARBA00023136"/>
    </source>
</evidence>
<feature type="transmembrane region" description="Helical" evidence="13">
    <location>
        <begin position="131"/>
        <end position="153"/>
    </location>
</feature>
<keyword evidence="7" id="KW-0479">Metal-binding</keyword>
<dbReference type="GO" id="GO:0008237">
    <property type="term" value="F:metallopeptidase activity"/>
    <property type="evidence" value="ECO:0007669"/>
    <property type="project" value="UniProtKB-KW"/>
</dbReference>
<comment type="cofactor">
    <cofactor evidence="1">
        <name>Zn(2+)</name>
        <dbReference type="ChEBI" id="CHEBI:29105"/>
    </cofactor>
</comment>
<evidence type="ECO:0000313" key="14">
    <source>
        <dbReference type="EMBL" id="PHV65176.1"/>
    </source>
</evidence>
<dbReference type="RefSeq" id="WP_099383601.1">
    <property type="nucleotide sequence ID" value="NZ_PEBD01000010.1"/>
</dbReference>
<keyword evidence="11" id="KW-0482">Metalloprotease</keyword>
<evidence type="ECO:0000256" key="6">
    <source>
        <dbReference type="ARBA" id="ARBA00022692"/>
    </source>
</evidence>
<evidence type="ECO:0000256" key="4">
    <source>
        <dbReference type="ARBA" id="ARBA00022475"/>
    </source>
</evidence>
<evidence type="ECO:0000256" key="10">
    <source>
        <dbReference type="ARBA" id="ARBA00022989"/>
    </source>
</evidence>
<evidence type="ECO:0000256" key="3">
    <source>
        <dbReference type="ARBA" id="ARBA00007931"/>
    </source>
</evidence>
<dbReference type="PANTHER" id="PTHR35864">
    <property type="entry name" value="ZINC METALLOPROTEASE MJ0611-RELATED"/>
    <property type="match status" value="1"/>
</dbReference>
<evidence type="ECO:0000256" key="5">
    <source>
        <dbReference type="ARBA" id="ARBA00022670"/>
    </source>
</evidence>
<evidence type="ECO:0000256" key="2">
    <source>
        <dbReference type="ARBA" id="ARBA00004651"/>
    </source>
</evidence>
<keyword evidence="9" id="KW-0862">Zinc</keyword>
<comment type="similarity">
    <text evidence="3">Belongs to the peptidase M50B family.</text>
</comment>
<evidence type="ECO:0000256" key="7">
    <source>
        <dbReference type="ARBA" id="ARBA00022723"/>
    </source>
</evidence>
<feature type="transmembrane region" description="Helical" evidence="13">
    <location>
        <begin position="208"/>
        <end position="229"/>
    </location>
</feature>
<gene>
    <name evidence="14" type="ORF">CSW57_15245</name>
</gene>
<keyword evidence="12 13" id="KW-0472">Membrane</keyword>
<dbReference type="CDD" id="cd06158">
    <property type="entry name" value="S2P-M50_like_1"/>
    <property type="match status" value="1"/>
</dbReference>
<name>A0A2G3PHK2_WILMA</name>
<accession>A0A2G3PHK2</accession>
<dbReference type="InterPro" id="IPR044537">
    <property type="entry name" value="Rip2-like"/>
</dbReference>
<sequence length="261" mass="27780">MSTTTTEIIRSVRPGPVFLAVVAAAALGGALLWTSGRDNDPVAVIGALLLVVGGWVISLSLHEFGHAVTAFKFGDRGAELRGYLTLNPLKYAHPGLSIGLPLVIILLGGIGFPGGAVYVNKSGFTRAQRSLVSAAGPLANILIAIVLLLVISGRDNAALIGELNFWSSLAMLALLQITAAVLNLLPIPGLDGYGIIEPYLSDNTRRSVAPVAPFGILLIFVILLVPQLNRAFFDLVYWLFELSGVSSFLASWGWDLFVFWK</sequence>
<evidence type="ECO:0000256" key="1">
    <source>
        <dbReference type="ARBA" id="ARBA00001947"/>
    </source>
</evidence>
<dbReference type="InterPro" id="IPR052348">
    <property type="entry name" value="Metallopeptidase_M50B"/>
</dbReference>
<dbReference type="EMBL" id="PEBD01000010">
    <property type="protein sequence ID" value="PHV65176.1"/>
    <property type="molecule type" value="Genomic_DNA"/>
</dbReference>
<reference evidence="14 15" key="1">
    <citation type="submission" date="2017-10" db="EMBL/GenBank/DDBJ databases">
        <title>The draft genome sequence of Williamsia sp. BULT 1.1 isolated from the semi-arid grassland soils from South Africa.</title>
        <authorList>
            <person name="Kabwe M.H."/>
            <person name="Govender N."/>
            <person name="Mutseka Lunga P."/>
            <person name="Vikram S."/>
            <person name="Makhalanyane T.P."/>
        </authorList>
    </citation>
    <scope>NUCLEOTIDE SEQUENCE [LARGE SCALE GENOMIC DNA]</scope>
    <source>
        <strain evidence="14 15">BULT 1.1</strain>
    </source>
</reference>
<keyword evidence="6 13" id="KW-0812">Transmembrane</keyword>
<dbReference type="GO" id="GO:0005886">
    <property type="term" value="C:plasma membrane"/>
    <property type="evidence" value="ECO:0007669"/>
    <property type="project" value="UniProtKB-SubCell"/>
</dbReference>
<evidence type="ECO:0000256" key="11">
    <source>
        <dbReference type="ARBA" id="ARBA00023049"/>
    </source>
</evidence>
<feature type="transmembrane region" description="Helical" evidence="13">
    <location>
        <begin position="235"/>
        <end position="260"/>
    </location>
</feature>
<dbReference type="AlphaFoldDB" id="A0A2G3PHK2"/>
<evidence type="ECO:0008006" key="16">
    <source>
        <dbReference type="Google" id="ProtNLM"/>
    </source>
</evidence>
<feature type="transmembrane region" description="Helical" evidence="13">
    <location>
        <begin position="98"/>
        <end position="119"/>
    </location>
</feature>
<proteinExistence type="inferred from homology"/>
<feature type="transmembrane region" description="Helical" evidence="13">
    <location>
        <begin position="42"/>
        <end position="61"/>
    </location>
</feature>
<feature type="transmembrane region" description="Helical" evidence="13">
    <location>
        <begin position="17"/>
        <end position="35"/>
    </location>
</feature>
<dbReference type="GO" id="GO:0046872">
    <property type="term" value="F:metal ion binding"/>
    <property type="evidence" value="ECO:0007669"/>
    <property type="project" value="UniProtKB-KW"/>
</dbReference>
<evidence type="ECO:0000313" key="15">
    <source>
        <dbReference type="Proteomes" id="UP000225108"/>
    </source>
</evidence>
<comment type="subcellular location">
    <subcellularLocation>
        <location evidence="2">Cell membrane</location>
        <topology evidence="2">Multi-pass membrane protein</topology>
    </subcellularLocation>
</comment>
<protein>
    <recommendedName>
        <fullName evidence="16">Zn-dependent protease</fullName>
    </recommendedName>
</protein>
<keyword evidence="8" id="KW-0378">Hydrolase</keyword>
<feature type="transmembrane region" description="Helical" evidence="13">
    <location>
        <begin position="165"/>
        <end position="187"/>
    </location>
</feature>
<dbReference type="PANTHER" id="PTHR35864:SF1">
    <property type="entry name" value="ZINC METALLOPROTEASE YWHC-RELATED"/>
    <property type="match status" value="1"/>
</dbReference>
<evidence type="ECO:0000256" key="8">
    <source>
        <dbReference type="ARBA" id="ARBA00022801"/>
    </source>
</evidence>
<comment type="caution">
    <text evidence="14">The sequence shown here is derived from an EMBL/GenBank/DDBJ whole genome shotgun (WGS) entry which is preliminary data.</text>
</comment>
<keyword evidence="5" id="KW-0645">Protease</keyword>
<evidence type="ECO:0000256" key="13">
    <source>
        <dbReference type="SAM" id="Phobius"/>
    </source>
</evidence>
<keyword evidence="10 13" id="KW-1133">Transmembrane helix</keyword>
<dbReference type="GO" id="GO:0006508">
    <property type="term" value="P:proteolysis"/>
    <property type="evidence" value="ECO:0007669"/>
    <property type="project" value="UniProtKB-KW"/>
</dbReference>
<keyword evidence="4" id="KW-1003">Cell membrane</keyword>